<reference evidence="1 2" key="1">
    <citation type="submission" date="2019-03" db="EMBL/GenBank/DDBJ databases">
        <title>Genomic Encyclopedia of Type Strains, Phase IV (KMG-IV): sequencing the most valuable type-strain genomes for metagenomic binning, comparative biology and taxonomic classification.</title>
        <authorList>
            <person name="Goeker M."/>
        </authorList>
    </citation>
    <scope>NUCLEOTIDE SEQUENCE [LARGE SCALE GENOMIC DNA]</scope>
    <source>
        <strain evidence="1 2">DSM 11603</strain>
    </source>
</reference>
<evidence type="ECO:0000313" key="1">
    <source>
        <dbReference type="EMBL" id="TDR28923.1"/>
    </source>
</evidence>
<dbReference type="AlphaFoldDB" id="A0A4R6Y5Q2"/>
<dbReference type="GO" id="GO:0004519">
    <property type="term" value="F:endonuclease activity"/>
    <property type="evidence" value="ECO:0007669"/>
    <property type="project" value="UniProtKB-KW"/>
</dbReference>
<dbReference type="RefSeq" id="WP_133676307.1">
    <property type="nucleotide sequence ID" value="NZ_SNZF01000054.1"/>
</dbReference>
<keyword evidence="2" id="KW-1185">Reference proteome</keyword>
<dbReference type="GO" id="GO:0006281">
    <property type="term" value="P:DNA repair"/>
    <property type="evidence" value="ECO:0007669"/>
    <property type="project" value="InterPro"/>
</dbReference>
<keyword evidence="1" id="KW-0540">Nuclease</keyword>
<dbReference type="Pfam" id="PF05866">
    <property type="entry name" value="RusA"/>
    <property type="match status" value="1"/>
</dbReference>
<dbReference type="Proteomes" id="UP000294958">
    <property type="component" value="Unassembled WGS sequence"/>
</dbReference>
<keyword evidence="1" id="KW-0255">Endonuclease</keyword>
<protein>
    <submittedName>
        <fullName evidence="1">Holliday junction resolvase RusA-like endonuclease</fullName>
    </submittedName>
</protein>
<dbReference type="Gene3D" id="3.30.1330.70">
    <property type="entry name" value="Holliday junction resolvase RusA"/>
    <property type="match status" value="1"/>
</dbReference>
<name>A0A4R6Y5Q2_9HYPH</name>
<evidence type="ECO:0000313" key="2">
    <source>
        <dbReference type="Proteomes" id="UP000294958"/>
    </source>
</evidence>
<accession>A0A4R6Y5Q2</accession>
<keyword evidence="1" id="KW-0378">Hydrolase</keyword>
<dbReference type="SUPFAM" id="SSF103084">
    <property type="entry name" value="Holliday junction resolvase RusA"/>
    <property type="match status" value="1"/>
</dbReference>
<gene>
    <name evidence="1" type="ORF">DES43_15410</name>
</gene>
<sequence>MTTVRIDLPFPPSVHGLYRGGRWRGDISPEYKAWRDHAGLMLNRQSAPSFDGPVRAFIRFVPPDNRKRDGDNYVKAIFDLLVSHGVIKADDRSILVSHYVEWETDGPPCTVVIQPADDDTWQPIGDAITRVMAAIPMPQRKSA</sequence>
<dbReference type="EMBL" id="SNZF01000054">
    <property type="protein sequence ID" value="TDR28923.1"/>
    <property type="molecule type" value="Genomic_DNA"/>
</dbReference>
<dbReference type="GO" id="GO:0000287">
    <property type="term" value="F:magnesium ion binding"/>
    <property type="evidence" value="ECO:0007669"/>
    <property type="project" value="InterPro"/>
</dbReference>
<proteinExistence type="predicted"/>
<dbReference type="GO" id="GO:0006310">
    <property type="term" value="P:DNA recombination"/>
    <property type="evidence" value="ECO:0007669"/>
    <property type="project" value="InterPro"/>
</dbReference>
<comment type="caution">
    <text evidence="1">The sequence shown here is derived from an EMBL/GenBank/DDBJ whole genome shotgun (WGS) entry which is preliminary data.</text>
</comment>
<dbReference type="OrthoDB" id="7596919at2"/>
<organism evidence="1 2">
    <name type="scientific">Aquamicrobium defluvii</name>
    <dbReference type="NCBI Taxonomy" id="69279"/>
    <lineage>
        <taxon>Bacteria</taxon>
        <taxon>Pseudomonadati</taxon>
        <taxon>Pseudomonadota</taxon>
        <taxon>Alphaproteobacteria</taxon>
        <taxon>Hyphomicrobiales</taxon>
        <taxon>Phyllobacteriaceae</taxon>
        <taxon>Aquamicrobium</taxon>
    </lineage>
</organism>
<dbReference type="InterPro" id="IPR008822">
    <property type="entry name" value="Endonuclease_RusA-like"/>
</dbReference>
<dbReference type="InterPro" id="IPR036614">
    <property type="entry name" value="RusA-like_sf"/>
</dbReference>